<dbReference type="AlphaFoldDB" id="A0CDP7"/>
<keyword evidence="3" id="KW-1185">Reference proteome</keyword>
<feature type="compositionally biased region" description="Low complexity" evidence="1">
    <location>
        <begin position="397"/>
        <end position="411"/>
    </location>
</feature>
<dbReference type="GeneID" id="5022096"/>
<gene>
    <name evidence="2" type="ORF">GSPATT00007126001</name>
</gene>
<organism evidence="2 3">
    <name type="scientific">Paramecium tetraurelia</name>
    <dbReference type="NCBI Taxonomy" id="5888"/>
    <lineage>
        <taxon>Eukaryota</taxon>
        <taxon>Sar</taxon>
        <taxon>Alveolata</taxon>
        <taxon>Ciliophora</taxon>
        <taxon>Intramacronucleata</taxon>
        <taxon>Oligohymenophorea</taxon>
        <taxon>Peniculida</taxon>
        <taxon>Parameciidae</taxon>
        <taxon>Paramecium</taxon>
    </lineage>
</organism>
<name>A0CDP7_PARTE</name>
<feature type="compositionally biased region" description="Basic and acidic residues" evidence="1">
    <location>
        <begin position="324"/>
        <end position="341"/>
    </location>
</feature>
<dbReference type="RefSeq" id="XP_001436311.1">
    <property type="nucleotide sequence ID" value="XM_001436274.1"/>
</dbReference>
<dbReference type="HOGENOM" id="CLU_380570_0_0_1"/>
<reference evidence="2 3" key="1">
    <citation type="journal article" date="2006" name="Nature">
        <title>Global trends of whole-genome duplications revealed by the ciliate Paramecium tetraurelia.</title>
        <authorList>
            <consortium name="Genoscope"/>
            <person name="Aury J.-M."/>
            <person name="Jaillon O."/>
            <person name="Duret L."/>
            <person name="Noel B."/>
            <person name="Jubin C."/>
            <person name="Porcel B.M."/>
            <person name="Segurens B."/>
            <person name="Daubin V."/>
            <person name="Anthouard V."/>
            <person name="Aiach N."/>
            <person name="Arnaiz O."/>
            <person name="Billaut A."/>
            <person name="Beisson J."/>
            <person name="Blanc I."/>
            <person name="Bouhouche K."/>
            <person name="Camara F."/>
            <person name="Duharcourt S."/>
            <person name="Guigo R."/>
            <person name="Gogendeau D."/>
            <person name="Katinka M."/>
            <person name="Keller A.-M."/>
            <person name="Kissmehl R."/>
            <person name="Klotz C."/>
            <person name="Koll F."/>
            <person name="Le Moue A."/>
            <person name="Lepere C."/>
            <person name="Malinsky S."/>
            <person name="Nowacki M."/>
            <person name="Nowak J.K."/>
            <person name="Plattner H."/>
            <person name="Poulain J."/>
            <person name="Ruiz F."/>
            <person name="Serrano V."/>
            <person name="Zagulski M."/>
            <person name="Dessen P."/>
            <person name="Betermier M."/>
            <person name="Weissenbach J."/>
            <person name="Scarpelli C."/>
            <person name="Schachter V."/>
            <person name="Sperling L."/>
            <person name="Meyer E."/>
            <person name="Cohen J."/>
            <person name="Wincker P."/>
        </authorList>
    </citation>
    <scope>NUCLEOTIDE SEQUENCE [LARGE SCALE GENOMIC DNA]</scope>
    <source>
        <strain evidence="2 3">Stock d4-2</strain>
    </source>
</reference>
<dbReference type="InParanoid" id="A0CDP7"/>
<feature type="region of interest" description="Disordered" evidence="1">
    <location>
        <begin position="478"/>
        <end position="595"/>
    </location>
</feature>
<dbReference type="OrthoDB" id="308602at2759"/>
<accession>A0CDP7</accession>
<evidence type="ECO:0000313" key="2">
    <source>
        <dbReference type="EMBL" id="CAK68914.1"/>
    </source>
</evidence>
<feature type="compositionally biased region" description="Basic and acidic residues" evidence="1">
    <location>
        <begin position="414"/>
        <end position="424"/>
    </location>
</feature>
<feature type="compositionally biased region" description="Polar residues" evidence="1">
    <location>
        <begin position="520"/>
        <end position="548"/>
    </location>
</feature>
<sequence length="814" mass="96304">MSQQFSVEYLRINPYRYLRLPSLNATGSQFFNLSQEMVTSRTQKNLVKQKLQALSHKKEDSKNFYHHSTIYNVNEFKELSKPQEYVHSMTYSSYNEPNHTKYNQMQTKMMVADFKKKVDAFLQKNIYKTNLSSKIPSSLYELESFQSTNNEEQLNKSLCSNKFTIRTEYKSMKATEILVISNNKVVSRQIITSELIQQRLLKQMENFLKDDRYNYDLKMQTMIDQYEDIVNRIRQKAYTIKIPYNYEIQMSDYNEFYQKKEEPQIPFINDKFELLADQIIQEIQQSRHSTPILQTEINEEQQEEHFQQIDEIVKTEPVYFKEEVTPKQMDFSKEQVPERKSSQRRAKPRKKQQQQQQQKQHESVSETSNPQSQQSSQSELPDIPSTQQFHKTKQIRNNQQNHQTVQIQQQNIETDNHQQHEETQNQHYVQNSNKKQVTHEKHKGKVHSRKLTGDNGVKRQVVPTYLDVPKEEVLETLSEKSHEETFQFEDIQTQKQESGKQEDSAIQQLENQDNEEKDGQNCQEETNQQAQSVSQQESNYPLSQNKQLHNPEQRDAVDIWDNTKPVAIKPNPKYKQIQQENKQIEQKQKGDVNVNQNQQFTDNVLSNSRKPSQNFEQSQIQQDVVNNTPLKSYKDLDKSHNQQLTQTYDLPKVNKGIQKIDINKQDEPKSIRKKEEIVEIKQQTDDSKDDILQIINEKMKIFEQKQQEKCLDIFDILLASDSVYNVDIEKDKVSKSYKKQVSSLSFVFQQQGEEEVFSHQQSLNLFRVIWRHELQEVIPKLEQLNKHIVVMDESDDYSGTNVKGIEELNDKPEN</sequence>
<dbReference type="STRING" id="5888.A0CDP7"/>
<dbReference type="OMA" id="NKFTIRT"/>
<proteinExistence type="predicted"/>
<protein>
    <submittedName>
        <fullName evidence="2">Uncharacterized protein</fullName>
    </submittedName>
</protein>
<dbReference type="EMBL" id="CT868063">
    <property type="protein sequence ID" value="CAK68914.1"/>
    <property type="molecule type" value="Genomic_DNA"/>
</dbReference>
<feature type="region of interest" description="Disordered" evidence="1">
    <location>
        <begin position="324"/>
        <end position="458"/>
    </location>
</feature>
<feature type="compositionally biased region" description="Basic residues" evidence="1">
    <location>
        <begin position="440"/>
        <end position="450"/>
    </location>
</feature>
<feature type="compositionally biased region" description="Basic residues" evidence="1">
    <location>
        <begin position="342"/>
        <end position="352"/>
    </location>
</feature>
<dbReference type="KEGG" id="ptm:GSPATT00007126001"/>
<evidence type="ECO:0000313" key="3">
    <source>
        <dbReference type="Proteomes" id="UP000000600"/>
    </source>
</evidence>
<evidence type="ECO:0000256" key="1">
    <source>
        <dbReference type="SAM" id="MobiDB-lite"/>
    </source>
</evidence>
<dbReference type="Proteomes" id="UP000000600">
    <property type="component" value="Unassembled WGS sequence"/>
</dbReference>